<sequence>MGESFSAAVLIPHLANSGKEEEAKTIFTTAVAQGSFTSAPLVAQLISQTAELGRWEMSLSMLKTLGATQETSQLLPTSADFFRRIIDASPHWSAALYVFHLARTAEVRPDSRMVSIVIGLCDAAGVWSEATKIYDLAVKEGFMESLTLESTYQSLVRSFAAERQWEKALEALTWMTKAGDASTAAGKCELVEMCQEAGQWEAALAVGVELFDHHPELLSEKTSLSLLLACASGGRWETAFSIYKKQREDIRLSPHPLAVCAVLQSCITAERWAEALRVLSIAREDQTTTVLPPMAHRLAMKACVQSGRWSSVMQLLQTMKEDGLPHDNHSQRLGMWAAAIEGQWELSLSYLKHIPMQNRTLQDRMLIRGATRYVSPSASSIALRYLQSK</sequence>
<keyword evidence="3" id="KW-1185">Reference proteome</keyword>
<dbReference type="AlphaFoldDB" id="A0A7G2CG28"/>
<dbReference type="PANTHER" id="PTHR47936">
    <property type="entry name" value="PPR_LONG DOMAIN-CONTAINING PROTEIN"/>
    <property type="match status" value="1"/>
</dbReference>
<name>A0A7G2CG28_9TRYP</name>
<protein>
    <submittedName>
        <fullName evidence="2">PPR repeat, putative</fullName>
    </submittedName>
</protein>
<dbReference type="GO" id="GO:0031930">
    <property type="term" value="P:mitochondria-nucleus signaling pathway"/>
    <property type="evidence" value="ECO:0007669"/>
    <property type="project" value="TreeGrafter"/>
</dbReference>
<keyword evidence="1" id="KW-0677">Repeat</keyword>
<organism evidence="2 3">
    <name type="scientific">Angomonas deanei</name>
    <dbReference type="NCBI Taxonomy" id="59799"/>
    <lineage>
        <taxon>Eukaryota</taxon>
        <taxon>Discoba</taxon>
        <taxon>Euglenozoa</taxon>
        <taxon>Kinetoplastea</taxon>
        <taxon>Metakinetoplastina</taxon>
        <taxon>Trypanosomatida</taxon>
        <taxon>Trypanosomatidae</taxon>
        <taxon>Strigomonadinae</taxon>
        <taxon>Angomonas</taxon>
    </lineage>
</organism>
<dbReference type="InterPro" id="IPR002885">
    <property type="entry name" value="PPR_rpt"/>
</dbReference>
<dbReference type="PANTHER" id="PTHR47936:SF1">
    <property type="entry name" value="PENTATRICOPEPTIDE REPEAT-CONTAINING PROTEIN GUN1, CHLOROPLASTIC"/>
    <property type="match status" value="1"/>
</dbReference>
<proteinExistence type="predicted"/>
<evidence type="ECO:0000313" key="3">
    <source>
        <dbReference type="Proteomes" id="UP000515908"/>
    </source>
</evidence>
<dbReference type="GO" id="GO:0009507">
    <property type="term" value="C:chloroplast"/>
    <property type="evidence" value="ECO:0007669"/>
    <property type="project" value="TreeGrafter"/>
</dbReference>
<gene>
    <name evidence="2" type="ORF">ADEAN_000546300</name>
</gene>
<dbReference type="EMBL" id="LR877154">
    <property type="protein sequence ID" value="CAD2217977.1"/>
    <property type="molecule type" value="Genomic_DNA"/>
</dbReference>
<dbReference type="VEuPathDB" id="TriTrypDB:ADEAN_000546300"/>
<dbReference type="InterPro" id="IPR011990">
    <property type="entry name" value="TPR-like_helical_dom_sf"/>
</dbReference>
<evidence type="ECO:0000313" key="2">
    <source>
        <dbReference type="EMBL" id="CAD2217977.1"/>
    </source>
</evidence>
<dbReference type="Pfam" id="PF01535">
    <property type="entry name" value="PPR"/>
    <property type="match status" value="2"/>
</dbReference>
<dbReference type="OrthoDB" id="185373at2759"/>
<dbReference type="Gene3D" id="1.25.40.10">
    <property type="entry name" value="Tetratricopeptide repeat domain"/>
    <property type="match status" value="2"/>
</dbReference>
<reference evidence="2 3" key="1">
    <citation type="submission" date="2020-08" db="EMBL/GenBank/DDBJ databases">
        <authorList>
            <person name="Newling K."/>
            <person name="Davey J."/>
            <person name="Forrester S."/>
        </authorList>
    </citation>
    <scope>NUCLEOTIDE SEQUENCE [LARGE SCALE GENOMIC DNA]</scope>
    <source>
        <strain evidence="3">Crithidia deanei Carvalho (ATCC PRA-265)</strain>
    </source>
</reference>
<evidence type="ECO:0000256" key="1">
    <source>
        <dbReference type="ARBA" id="ARBA00022737"/>
    </source>
</evidence>
<accession>A0A7G2CG28</accession>
<dbReference type="Proteomes" id="UP000515908">
    <property type="component" value="Chromosome 10"/>
</dbReference>